<proteinExistence type="predicted"/>
<evidence type="ECO:0000313" key="1">
    <source>
        <dbReference type="EMBL" id="KAJ9652789.1"/>
    </source>
</evidence>
<evidence type="ECO:0000313" key="2">
    <source>
        <dbReference type="Proteomes" id="UP001172386"/>
    </source>
</evidence>
<sequence length="327" mass="37001">MADGSDRSIKLYHYTFSPYARKVLWYLALRQLPYAEVKQPPMLPRPDREAIGVAYRRIPFLTVGKDVYCDTRIMLKKLEELFPEGKIGATTPDGQALQKLLEIWHVEAGLFVKATQTMPSDMPILKDPKFAKDREQFSGRPWNGEMIDRNRPEALAYVRGAFSFLENTLLADGREWILKTKQPMLADIEAVWIVHWLSTLKGALPQETFSKSSFPKVFAYINRFDKAVQSAKSNGPQPTTLDGKTAADQIFKSGFAEKEGAIEDGEPQNLRKGEQVEVFPTDSGFSHRDKGILLSLNSDEIVIGLENGLRLHTPRTGFRVRQVNSKI</sequence>
<name>A0ACC2ZYS1_9EURO</name>
<protein>
    <submittedName>
        <fullName evidence="1">Uncharacterized protein</fullName>
    </submittedName>
</protein>
<keyword evidence="2" id="KW-1185">Reference proteome</keyword>
<organism evidence="1 2">
    <name type="scientific">Neophaeococcomyces mojaviensis</name>
    <dbReference type="NCBI Taxonomy" id="3383035"/>
    <lineage>
        <taxon>Eukaryota</taxon>
        <taxon>Fungi</taxon>
        <taxon>Dikarya</taxon>
        <taxon>Ascomycota</taxon>
        <taxon>Pezizomycotina</taxon>
        <taxon>Eurotiomycetes</taxon>
        <taxon>Chaetothyriomycetidae</taxon>
        <taxon>Chaetothyriales</taxon>
        <taxon>Chaetothyriales incertae sedis</taxon>
        <taxon>Neophaeococcomyces</taxon>
    </lineage>
</organism>
<accession>A0ACC2ZYS1</accession>
<dbReference type="Proteomes" id="UP001172386">
    <property type="component" value="Unassembled WGS sequence"/>
</dbReference>
<reference evidence="1" key="1">
    <citation type="submission" date="2022-10" db="EMBL/GenBank/DDBJ databases">
        <title>Culturing micro-colonial fungi from biological soil crusts in the Mojave desert and describing Neophaeococcomyces mojavensis, and introducing the new genera and species Taxawa tesnikishii.</title>
        <authorList>
            <person name="Kurbessoian T."/>
            <person name="Stajich J.E."/>
        </authorList>
    </citation>
    <scope>NUCLEOTIDE SEQUENCE</scope>
    <source>
        <strain evidence="1">JES_112</strain>
    </source>
</reference>
<comment type="caution">
    <text evidence="1">The sequence shown here is derived from an EMBL/GenBank/DDBJ whole genome shotgun (WGS) entry which is preliminary data.</text>
</comment>
<dbReference type="EMBL" id="JAPDRQ010000182">
    <property type="protein sequence ID" value="KAJ9652789.1"/>
    <property type="molecule type" value="Genomic_DNA"/>
</dbReference>
<gene>
    <name evidence="1" type="ORF">H2198_007971</name>
</gene>